<proteinExistence type="predicted"/>
<dbReference type="InterPro" id="IPR000719">
    <property type="entry name" value="Prot_kinase_dom"/>
</dbReference>
<dbReference type="SUPFAM" id="SSF56112">
    <property type="entry name" value="Protein kinase-like (PK-like)"/>
    <property type="match status" value="1"/>
</dbReference>
<dbReference type="PROSITE" id="PS50011">
    <property type="entry name" value="PROTEIN_KINASE_DOM"/>
    <property type="match status" value="1"/>
</dbReference>
<gene>
    <name evidence="3" type="ORF">ScoT_26540</name>
</gene>
<dbReference type="Proteomes" id="UP001051844">
    <property type="component" value="Unassembled WGS sequence"/>
</dbReference>
<dbReference type="SMART" id="SM00220">
    <property type="entry name" value="S_TKc"/>
    <property type="match status" value="1"/>
</dbReference>
<dbReference type="Gene3D" id="1.10.510.10">
    <property type="entry name" value="Transferase(Phosphotransferase) domain 1"/>
    <property type="match status" value="1"/>
</dbReference>
<dbReference type="InterPro" id="IPR011009">
    <property type="entry name" value="Kinase-like_dom_sf"/>
</dbReference>
<dbReference type="InterPro" id="IPR058053">
    <property type="entry name" value="RamC_C"/>
</dbReference>
<dbReference type="RefSeq" id="WP_129826433.1">
    <property type="nucleotide sequence ID" value="NZ_BNDZ01000005.1"/>
</dbReference>
<keyword evidence="3" id="KW-0418">Kinase</keyword>
<comment type="caution">
    <text evidence="3">The sequence shown here is derived from an EMBL/GenBank/DDBJ whole genome shotgun (WGS) entry which is preliminary data.</text>
</comment>
<dbReference type="GO" id="GO:0031179">
    <property type="term" value="P:peptide modification"/>
    <property type="evidence" value="ECO:0007669"/>
    <property type="project" value="InterPro"/>
</dbReference>
<dbReference type="NCBIfam" id="NF038151">
    <property type="entry name" value="lanthi_synth_III"/>
    <property type="match status" value="1"/>
</dbReference>
<dbReference type="InterPro" id="IPR057929">
    <property type="entry name" value="RamC_N"/>
</dbReference>
<feature type="region of interest" description="Disordered" evidence="1">
    <location>
        <begin position="480"/>
        <end position="500"/>
    </location>
</feature>
<dbReference type="GO" id="GO:0005524">
    <property type="term" value="F:ATP binding"/>
    <property type="evidence" value="ECO:0007669"/>
    <property type="project" value="InterPro"/>
</dbReference>
<evidence type="ECO:0000259" key="2">
    <source>
        <dbReference type="PROSITE" id="PS50011"/>
    </source>
</evidence>
<keyword evidence="3" id="KW-0723">Serine/threonine-protein kinase</keyword>
<dbReference type="SUPFAM" id="SSF158745">
    <property type="entry name" value="LanC-like"/>
    <property type="match status" value="1"/>
</dbReference>
<evidence type="ECO:0000256" key="1">
    <source>
        <dbReference type="SAM" id="MobiDB-lite"/>
    </source>
</evidence>
<dbReference type="InterPro" id="IPR007822">
    <property type="entry name" value="LANC-like"/>
</dbReference>
<feature type="domain" description="Protein kinase" evidence="2">
    <location>
        <begin position="237"/>
        <end position="495"/>
    </location>
</feature>
<dbReference type="Gene3D" id="1.50.10.20">
    <property type="match status" value="2"/>
</dbReference>
<name>A0AA37BX93_9ACTN</name>
<dbReference type="CDD" id="cd04791">
    <property type="entry name" value="LanC_SerThrkinase"/>
    <property type="match status" value="1"/>
</dbReference>
<dbReference type="GO" id="GO:0004674">
    <property type="term" value="F:protein serine/threonine kinase activity"/>
    <property type="evidence" value="ECO:0007669"/>
    <property type="project" value="UniProtKB-KW"/>
</dbReference>
<protein>
    <submittedName>
        <fullName evidence="3">Serine/threonine protein kinase</fullName>
    </submittedName>
</protein>
<evidence type="ECO:0000313" key="3">
    <source>
        <dbReference type="EMBL" id="GHI46480.1"/>
    </source>
</evidence>
<dbReference type="Pfam" id="PF25816">
    <property type="entry name" value="RamC_N"/>
    <property type="match status" value="1"/>
</dbReference>
<evidence type="ECO:0000313" key="4">
    <source>
        <dbReference type="Proteomes" id="UP001051844"/>
    </source>
</evidence>
<accession>A0AA37BX93</accession>
<dbReference type="SMART" id="SM01260">
    <property type="entry name" value="LANC_like"/>
    <property type="match status" value="1"/>
</dbReference>
<dbReference type="EMBL" id="BNDZ01000005">
    <property type="protein sequence ID" value="GHI46480.1"/>
    <property type="molecule type" value="Genomic_DNA"/>
</dbReference>
<sequence>MNPEYALYSGTDRWFYDTPRRAGRAAEGSGNANGSDGHRYALARRPVPEGWESAERGDWFSLAPAGRQLPPQGWKIHVSATPDNAEEVLETVAGICQERATAFKFLAGPALLLHRNTKYADRAGSGKFVTVYPATTAACGELAAELADALKGSAGPVVLSDLRWGEGPVHVRYGAFAPRFTRAADGSLVPAVADPAGRLVPDTRGPAFRLPDWVELPDFLRPHAEARAAQGTADLPYTVERALHFSNGGGVYAGSHRETGEAVVLKEGRPHAGLAADGADAVTRLEREYAALRALEGLACVPRVHGLHTVGEHRFLAMEFIPGTPLNTVFARRFPLSAAEPAAEALAEHTAWALRTHQLVTEAVDALHARGIAFGDLHMNNIMVAPDQLSVTLLDFEAATPAAERRPQIVANPAFVAPPHLRGTEVDRYALACLRLALFVPLTTLLPLDRDKAAHLAGLAADRYGIDRALFDEAVTELAGPARPEAGPSRGRPPASATDWPAARDSMVAALLASATPGRDDRYFPGDIAQFATPAGGQSYGYGVAGVLHALHTVGARCEEAEEWLIRTTRHPASGTPTGFYDGLTGIAWTLDRLGHREEALRLAHLVAAEPLDALGPGLHSGAPGVALALRDLADATDDPALGQAADRAEAAALRPAAPGGKAGLLHGPAGTALLCLRRHARTGEPALLDTAATALREELGRCVPGPDGSLVVSEARRTMPYLGSGSAGIAMVLDDYLAHRPDPAFEEARTALLRATGSAFYIQPGLFRGVAGLLLHLARTTTPGDRAARTALLTRQTALLDWHALTYQGHLAHPGEQLTRLSMDLSTGTAGVLLALAATHGEPAAHLPFLPPLRRPTDRP</sequence>
<dbReference type="InterPro" id="IPR053524">
    <property type="entry name" value="Aerial_hyphae_peptide-synth"/>
</dbReference>
<dbReference type="AlphaFoldDB" id="A0AA37BX93"/>
<organism evidence="3 4">
    <name type="scientific">Streptomyces albidoflavus</name>
    <dbReference type="NCBI Taxonomy" id="1886"/>
    <lineage>
        <taxon>Bacteria</taxon>
        <taxon>Bacillati</taxon>
        <taxon>Actinomycetota</taxon>
        <taxon>Actinomycetes</taxon>
        <taxon>Kitasatosporales</taxon>
        <taxon>Streptomycetaceae</taxon>
        <taxon>Streptomyces</taxon>
        <taxon>Streptomyces albidoflavus group</taxon>
    </lineage>
</organism>
<dbReference type="Pfam" id="PF00069">
    <property type="entry name" value="Pkinase"/>
    <property type="match status" value="1"/>
</dbReference>
<keyword evidence="3" id="KW-0808">Transferase</keyword>
<reference evidence="3" key="1">
    <citation type="submission" date="2022-09" db="EMBL/GenBank/DDBJ databases">
        <title>Whole genome shotgun sequence of Streptomyces albidoflavus NBRC 12854.</title>
        <authorList>
            <person name="Komaki H."/>
            <person name="Tamura T."/>
        </authorList>
    </citation>
    <scope>NUCLEOTIDE SEQUENCE</scope>
    <source>
        <strain evidence="3">NBRC 12854</strain>
    </source>
</reference>